<name>A0A2H1GXM1_ZYMTR</name>
<dbReference type="AlphaFoldDB" id="A0A2H1GXM1"/>
<accession>A0A2H1GXM1</accession>
<sequence length="560" mass="62943">MNTLDGLLDLVSSSISIKTPQVPQSTPGFLRLPTELHEHILTIISSDKGIDERKSLGNRALHSLSLTCKGLNLATNPFLYERINIDTAGRPSLNKLVRTLCTKPCLALLIRHVIATPCAADSPHGGHIWGPIDPISETLDSTEAKVFHAKLGTGLHNTKIFNKLIDRARGEPCGGAEVMFLLVLATQLRSIVLQTTAMFVCRCPMHNGWGRALHAIWSDKKLAAGAFAQLKSVQLDGLDYRDRHMVKFGEPTPEGSLRDLASVMSLPGLSKLTMRGVPECSSSDITRATRPFVKGPAALDSLEILQSQPSVQLMKKVLETCDALRDFRYEIRHVHFWHRYESIQAADYMATQDLESALRIQKDSLRSISITYSDDQVDPMWRYRPFMSLSDFKQLSNLEIDWTLLYLYTPGLRPPTDFLSKIMPASLTHIKIHSKSDLSPLPDLMLPLIPLRRRGLQRLEISFPASKADKQVRDLLSRADEMPSMDRLFSIGWDKQHHDRKADYVTARISLACWDLQAWPELSLEHLSATIRLKGVETIIQTQLQDLFLEQSFSQRSEGL</sequence>
<dbReference type="Proteomes" id="UP000245764">
    <property type="component" value="Chromosome 9"/>
</dbReference>
<reference evidence="2" key="1">
    <citation type="submission" date="2017-05" db="EMBL/GenBank/DDBJ databases">
        <authorList>
            <person name="Song R."/>
            <person name="Chenine A.L."/>
            <person name="Ruprecht R.M."/>
        </authorList>
    </citation>
    <scope>NUCLEOTIDE SEQUENCE [LARGE SCALE GENOMIC DNA]</scope>
</reference>
<dbReference type="EMBL" id="LT854261">
    <property type="protein sequence ID" value="SMR58326.1"/>
    <property type="molecule type" value="Genomic_DNA"/>
</dbReference>
<proteinExistence type="predicted"/>
<evidence type="ECO:0000313" key="1">
    <source>
        <dbReference type="EMBL" id="SMR58326.1"/>
    </source>
</evidence>
<gene>
    <name evidence="1" type="ORF">ZT1E4_G9061</name>
</gene>
<evidence type="ECO:0000313" key="2">
    <source>
        <dbReference type="Proteomes" id="UP000245764"/>
    </source>
</evidence>
<protein>
    <submittedName>
        <fullName evidence="1">Uncharacterized protein</fullName>
    </submittedName>
</protein>
<organism evidence="1 2">
    <name type="scientific">Zymoseptoria tritici ST99CH_1E4</name>
    <dbReference type="NCBI Taxonomy" id="1276532"/>
    <lineage>
        <taxon>Eukaryota</taxon>
        <taxon>Fungi</taxon>
        <taxon>Dikarya</taxon>
        <taxon>Ascomycota</taxon>
        <taxon>Pezizomycotina</taxon>
        <taxon>Dothideomycetes</taxon>
        <taxon>Dothideomycetidae</taxon>
        <taxon>Mycosphaerellales</taxon>
        <taxon>Mycosphaerellaceae</taxon>
        <taxon>Zymoseptoria</taxon>
    </lineage>
</organism>